<comment type="caution">
    <text evidence="2">The sequence shown here is derived from an EMBL/GenBank/DDBJ whole genome shotgun (WGS) entry which is preliminary data.</text>
</comment>
<gene>
    <name evidence="2" type="ORF">QTG54_011787</name>
</gene>
<name>A0AAD9D7W6_9STRA</name>
<dbReference type="Proteomes" id="UP001224775">
    <property type="component" value="Unassembled WGS sequence"/>
</dbReference>
<evidence type="ECO:0000256" key="1">
    <source>
        <dbReference type="SAM" id="MobiDB-lite"/>
    </source>
</evidence>
<dbReference type="AlphaFoldDB" id="A0AAD9D7W6"/>
<sequence length="205" mass="21918">MNVPTPAPKVEAATAEAVTPKAAPLAEAPVESSVTIAERPANASYISAAPPPDASLTTDAEQDASEGIEMKCDDSSKPSVEVLRATGKILFEGYAAVIIGPVQKNICEKALKCFYDERSFLSYGEGQYNIRICDADMPSPMYTIPLEDLELEKEDPQNPHFFSHTISPEASAGILGEPFSNNKSKASLDTVLLIDGVEDCISTCF</sequence>
<organism evidence="2 3">
    <name type="scientific">Skeletonema marinoi</name>
    <dbReference type="NCBI Taxonomy" id="267567"/>
    <lineage>
        <taxon>Eukaryota</taxon>
        <taxon>Sar</taxon>
        <taxon>Stramenopiles</taxon>
        <taxon>Ochrophyta</taxon>
        <taxon>Bacillariophyta</taxon>
        <taxon>Coscinodiscophyceae</taxon>
        <taxon>Thalassiosirophycidae</taxon>
        <taxon>Thalassiosirales</taxon>
        <taxon>Skeletonemataceae</taxon>
        <taxon>Skeletonema</taxon>
        <taxon>Skeletonema marinoi-dohrnii complex</taxon>
    </lineage>
</organism>
<feature type="region of interest" description="Disordered" evidence="1">
    <location>
        <begin position="1"/>
        <end position="30"/>
    </location>
</feature>
<evidence type="ECO:0000313" key="2">
    <source>
        <dbReference type="EMBL" id="KAK1737501.1"/>
    </source>
</evidence>
<evidence type="ECO:0000313" key="3">
    <source>
        <dbReference type="Proteomes" id="UP001224775"/>
    </source>
</evidence>
<protein>
    <submittedName>
        <fullName evidence="2">Uncharacterized protein</fullName>
    </submittedName>
</protein>
<accession>A0AAD9D7W6</accession>
<dbReference type="EMBL" id="JATAAI010000025">
    <property type="protein sequence ID" value="KAK1737501.1"/>
    <property type="molecule type" value="Genomic_DNA"/>
</dbReference>
<feature type="compositionally biased region" description="Low complexity" evidence="1">
    <location>
        <begin position="1"/>
        <end position="24"/>
    </location>
</feature>
<keyword evidence="3" id="KW-1185">Reference proteome</keyword>
<reference evidence="2" key="1">
    <citation type="submission" date="2023-06" db="EMBL/GenBank/DDBJ databases">
        <title>Survivors Of The Sea: Transcriptome response of Skeletonema marinoi to long-term dormancy.</title>
        <authorList>
            <person name="Pinder M.I.M."/>
            <person name="Kourtchenko O."/>
            <person name="Robertson E.K."/>
            <person name="Larsson T."/>
            <person name="Maumus F."/>
            <person name="Osuna-Cruz C.M."/>
            <person name="Vancaester E."/>
            <person name="Stenow R."/>
            <person name="Vandepoele K."/>
            <person name="Ploug H."/>
            <person name="Bruchert V."/>
            <person name="Godhe A."/>
            <person name="Topel M."/>
        </authorList>
    </citation>
    <scope>NUCLEOTIDE SEQUENCE</scope>
    <source>
        <strain evidence="2">R05AC</strain>
    </source>
</reference>
<proteinExistence type="predicted"/>